<reference evidence="7 8" key="1">
    <citation type="submission" date="2021-12" db="EMBL/GenBank/DDBJ databases">
        <title>Discovery of the Pendulisporaceae a myxobacterial family with distinct sporulation behavior and unique specialized metabolism.</title>
        <authorList>
            <person name="Garcia R."/>
            <person name="Popoff A."/>
            <person name="Bader C.D."/>
            <person name="Loehr J."/>
            <person name="Walesch S."/>
            <person name="Walt C."/>
            <person name="Boldt J."/>
            <person name="Bunk B."/>
            <person name="Haeckl F.J.F.P.J."/>
            <person name="Gunesch A.P."/>
            <person name="Birkelbach J."/>
            <person name="Nuebel U."/>
            <person name="Pietschmann T."/>
            <person name="Bach T."/>
            <person name="Mueller R."/>
        </authorList>
    </citation>
    <scope>NUCLEOTIDE SEQUENCE [LARGE SCALE GENOMIC DNA]</scope>
    <source>
        <strain evidence="7 8">MSr11954</strain>
    </source>
</reference>
<keyword evidence="2" id="KW-0805">Transcription regulation</keyword>
<evidence type="ECO:0000256" key="2">
    <source>
        <dbReference type="ARBA" id="ARBA00023015"/>
    </source>
</evidence>
<dbReference type="RefSeq" id="WP_394828794.1">
    <property type="nucleotide sequence ID" value="NZ_CP089984.1"/>
</dbReference>
<dbReference type="SUPFAM" id="SSF46785">
    <property type="entry name" value="Winged helix' DNA-binding domain"/>
    <property type="match status" value="1"/>
</dbReference>
<evidence type="ECO:0000259" key="6">
    <source>
        <dbReference type="PROSITE" id="PS50931"/>
    </source>
</evidence>
<evidence type="ECO:0000256" key="4">
    <source>
        <dbReference type="ARBA" id="ARBA00023163"/>
    </source>
</evidence>
<dbReference type="InterPro" id="IPR058163">
    <property type="entry name" value="LysR-type_TF_proteobact-type"/>
</dbReference>
<keyword evidence="8" id="KW-1185">Reference proteome</keyword>
<evidence type="ECO:0000256" key="5">
    <source>
        <dbReference type="SAM" id="MobiDB-lite"/>
    </source>
</evidence>
<dbReference type="PANTHER" id="PTHR30537:SF26">
    <property type="entry name" value="GLYCINE CLEAVAGE SYSTEM TRANSCRIPTIONAL ACTIVATOR"/>
    <property type="match status" value="1"/>
</dbReference>
<evidence type="ECO:0000256" key="1">
    <source>
        <dbReference type="ARBA" id="ARBA00009437"/>
    </source>
</evidence>
<dbReference type="Gene3D" id="1.10.10.10">
    <property type="entry name" value="Winged helix-like DNA-binding domain superfamily/Winged helix DNA-binding domain"/>
    <property type="match status" value="1"/>
</dbReference>
<dbReference type="InterPro" id="IPR036388">
    <property type="entry name" value="WH-like_DNA-bd_sf"/>
</dbReference>
<dbReference type="EMBL" id="CP089984">
    <property type="protein sequence ID" value="WXB19168.1"/>
    <property type="molecule type" value="Genomic_DNA"/>
</dbReference>
<dbReference type="Pfam" id="PF00126">
    <property type="entry name" value="HTH_1"/>
    <property type="match status" value="1"/>
</dbReference>
<sequence>MSGRLLDLPPLDLVRSFVAVGRCMSITLAAEELCVTQSAVSRQVRALEEFLGCPLFVRGHRSIAFTEEGQRFFRTADIGLEQLGDAVAALRPARGEHAVALTTTIGVMSLWILPRIGAFQAAHPDVELRLVTATRLVDLEREPIDLAIRYHADAEPPPSAVRLFGEELVPAAHPSLRIEELEERDQLGKQVLLEFDDPSHPELSWSRWLSARGLGPVKKLGPGRVLRFNQYDQVVHAALAGHGVALGRLALIEPLLRDGRLARATRSPPVPVAYGYWLLARTRPISRHAGVVRAWILAEAHQTRTRALGARKSGSEGATSKAEYQASKLRTVRVR</sequence>
<keyword evidence="3" id="KW-0238">DNA-binding</keyword>
<gene>
    <name evidence="7" type="ORF">LZC94_18265</name>
</gene>
<dbReference type="PRINTS" id="PR00039">
    <property type="entry name" value="HTHLYSR"/>
</dbReference>
<dbReference type="Pfam" id="PF03466">
    <property type="entry name" value="LysR_substrate"/>
    <property type="match status" value="1"/>
</dbReference>
<evidence type="ECO:0000313" key="7">
    <source>
        <dbReference type="EMBL" id="WXB19168.1"/>
    </source>
</evidence>
<feature type="domain" description="HTH lysR-type" evidence="6">
    <location>
        <begin position="9"/>
        <end position="66"/>
    </location>
</feature>
<dbReference type="InterPro" id="IPR000847">
    <property type="entry name" value="LysR_HTH_N"/>
</dbReference>
<dbReference type="Proteomes" id="UP001370348">
    <property type="component" value="Chromosome"/>
</dbReference>
<dbReference type="PROSITE" id="PS50931">
    <property type="entry name" value="HTH_LYSR"/>
    <property type="match status" value="1"/>
</dbReference>
<comment type="similarity">
    <text evidence="1">Belongs to the LysR transcriptional regulatory family.</text>
</comment>
<feature type="region of interest" description="Disordered" evidence="5">
    <location>
        <begin position="307"/>
        <end position="335"/>
    </location>
</feature>
<name>A0ABZ2M9J5_9BACT</name>
<protein>
    <submittedName>
        <fullName evidence="7">LysR substrate-binding domain-containing protein</fullName>
    </submittedName>
</protein>
<dbReference type="Gene3D" id="3.40.190.10">
    <property type="entry name" value="Periplasmic binding protein-like II"/>
    <property type="match status" value="2"/>
</dbReference>
<accession>A0ABZ2M9J5</accession>
<organism evidence="7 8">
    <name type="scientific">Pendulispora albinea</name>
    <dbReference type="NCBI Taxonomy" id="2741071"/>
    <lineage>
        <taxon>Bacteria</taxon>
        <taxon>Pseudomonadati</taxon>
        <taxon>Myxococcota</taxon>
        <taxon>Myxococcia</taxon>
        <taxon>Myxococcales</taxon>
        <taxon>Sorangiineae</taxon>
        <taxon>Pendulisporaceae</taxon>
        <taxon>Pendulispora</taxon>
    </lineage>
</organism>
<dbReference type="PANTHER" id="PTHR30537">
    <property type="entry name" value="HTH-TYPE TRANSCRIPTIONAL REGULATOR"/>
    <property type="match status" value="1"/>
</dbReference>
<dbReference type="SUPFAM" id="SSF53850">
    <property type="entry name" value="Periplasmic binding protein-like II"/>
    <property type="match status" value="1"/>
</dbReference>
<keyword evidence="4" id="KW-0804">Transcription</keyword>
<dbReference type="InterPro" id="IPR036390">
    <property type="entry name" value="WH_DNA-bd_sf"/>
</dbReference>
<proteinExistence type="inferred from homology"/>
<evidence type="ECO:0000256" key="3">
    <source>
        <dbReference type="ARBA" id="ARBA00023125"/>
    </source>
</evidence>
<evidence type="ECO:0000313" key="8">
    <source>
        <dbReference type="Proteomes" id="UP001370348"/>
    </source>
</evidence>
<dbReference type="InterPro" id="IPR005119">
    <property type="entry name" value="LysR_subst-bd"/>
</dbReference>